<evidence type="ECO:0000256" key="1">
    <source>
        <dbReference type="SAM" id="MobiDB-lite"/>
    </source>
</evidence>
<feature type="region of interest" description="Disordered" evidence="1">
    <location>
        <begin position="1"/>
        <end position="42"/>
    </location>
</feature>
<reference evidence="2" key="1">
    <citation type="submission" date="2021-06" db="EMBL/GenBank/DDBJ databases">
        <authorList>
            <person name="Kallberg Y."/>
            <person name="Tangrot J."/>
            <person name="Rosling A."/>
        </authorList>
    </citation>
    <scope>NUCLEOTIDE SEQUENCE</scope>
    <source>
        <strain evidence="2">UK204</strain>
    </source>
</reference>
<gene>
    <name evidence="2" type="ORF">FCALED_LOCUS15115</name>
</gene>
<evidence type="ECO:0000313" key="2">
    <source>
        <dbReference type="EMBL" id="CAG8733131.1"/>
    </source>
</evidence>
<keyword evidence="3" id="KW-1185">Reference proteome</keyword>
<organism evidence="2 3">
    <name type="scientific">Funneliformis caledonium</name>
    <dbReference type="NCBI Taxonomy" id="1117310"/>
    <lineage>
        <taxon>Eukaryota</taxon>
        <taxon>Fungi</taxon>
        <taxon>Fungi incertae sedis</taxon>
        <taxon>Mucoromycota</taxon>
        <taxon>Glomeromycotina</taxon>
        <taxon>Glomeromycetes</taxon>
        <taxon>Glomerales</taxon>
        <taxon>Glomeraceae</taxon>
        <taxon>Funneliformis</taxon>
    </lineage>
</organism>
<accession>A0A9N9NGV8</accession>
<protein>
    <submittedName>
        <fullName evidence="2">15092_t:CDS:1</fullName>
    </submittedName>
</protein>
<comment type="caution">
    <text evidence="2">The sequence shown here is derived from an EMBL/GenBank/DDBJ whole genome shotgun (WGS) entry which is preliminary data.</text>
</comment>
<evidence type="ECO:0000313" key="3">
    <source>
        <dbReference type="Proteomes" id="UP000789570"/>
    </source>
</evidence>
<dbReference type="Proteomes" id="UP000789570">
    <property type="component" value="Unassembled WGS sequence"/>
</dbReference>
<sequence>MKHNKIAFEKQQSSNKHDPKPKGVHENNRKYRKRQIPNLIDM</sequence>
<feature type="non-terminal residue" evidence="2">
    <location>
        <position position="1"/>
    </location>
</feature>
<name>A0A9N9NGV8_9GLOM</name>
<proteinExistence type="predicted"/>
<feature type="compositionally biased region" description="Basic and acidic residues" evidence="1">
    <location>
        <begin position="15"/>
        <end position="29"/>
    </location>
</feature>
<dbReference type="EMBL" id="CAJVPQ010012788">
    <property type="protein sequence ID" value="CAG8733131.1"/>
    <property type="molecule type" value="Genomic_DNA"/>
</dbReference>
<dbReference type="AlphaFoldDB" id="A0A9N9NGV8"/>